<sequence length="376" mass="41598">MSAASGLSHDPVLSEFLYNLYFNMKLSIQSIIRLVAMGGVVTGLTTNSTPAGVITTPSDLPLDLNGSNFTYPYPINLYSFTSQSAALEMAFLDVPPRRPRHGYPPVDPPVALLLHGKNFCSVTWQSTIQTLTRIGYRVIAPDQIGFCKSSKPDDYQFSLAQLALNTRNLLDALGIKSVTLIGHSLGGMLSTRFTLLYPDRVDRLVLVNAIGLEDYIAAGVPYPSIDANLQQERAQDYGAIRAYEQAVYYLGKWKPAYDVWARMLADIYVGSRREAFVRAQARVVDMVFTQPIAGEFERIEARTLVVVGEKDTTAVGKPSAPKEVQARLGRFDVLGREVAGRIPRGEFVGFKELGHSPQVEDPRRFHKALLKWLAKA</sequence>
<evidence type="ECO:0000313" key="3">
    <source>
        <dbReference type="Proteomes" id="UP000288725"/>
    </source>
</evidence>
<organism evidence="2 3">
    <name type="scientific">Verticillium dahliae</name>
    <name type="common">Verticillium wilt</name>
    <dbReference type="NCBI Taxonomy" id="27337"/>
    <lineage>
        <taxon>Eukaryota</taxon>
        <taxon>Fungi</taxon>
        <taxon>Dikarya</taxon>
        <taxon>Ascomycota</taxon>
        <taxon>Pezizomycotina</taxon>
        <taxon>Sordariomycetes</taxon>
        <taxon>Hypocreomycetidae</taxon>
        <taxon>Glomerellales</taxon>
        <taxon>Plectosphaerellaceae</taxon>
        <taxon>Verticillium</taxon>
    </lineage>
</organism>
<evidence type="ECO:0000313" key="2">
    <source>
        <dbReference type="EMBL" id="RXG44197.1"/>
    </source>
</evidence>
<dbReference type="GO" id="GO:0046464">
    <property type="term" value="P:acylglycerol catabolic process"/>
    <property type="evidence" value="ECO:0007669"/>
    <property type="project" value="TreeGrafter"/>
</dbReference>
<name>A0A444RSU3_VERDA</name>
<dbReference type="PRINTS" id="PR00412">
    <property type="entry name" value="EPOXHYDRLASE"/>
</dbReference>
<dbReference type="PANTHER" id="PTHR43798:SF33">
    <property type="entry name" value="HYDROLASE, PUTATIVE (AFU_ORTHOLOGUE AFUA_2G14860)-RELATED"/>
    <property type="match status" value="1"/>
</dbReference>
<protein>
    <recommendedName>
        <fullName evidence="1">AB hydrolase-1 domain-containing protein</fullName>
    </recommendedName>
</protein>
<dbReference type="PANTHER" id="PTHR43798">
    <property type="entry name" value="MONOACYLGLYCEROL LIPASE"/>
    <property type="match status" value="1"/>
</dbReference>
<reference evidence="2 3" key="1">
    <citation type="submission" date="2018-12" db="EMBL/GenBank/DDBJ databases">
        <title>Genome of Verticillium dahliae isolate Getta Getta.</title>
        <authorList>
            <person name="Gardiner D.M."/>
        </authorList>
    </citation>
    <scope>NUCLEOTIDE SEQUENCE [LARGE SCALE GENOMIC DNA]</scope>
    <source>
        <strain evidence="2 3">Getta Getta</strain>
    </source>
</reference>
<dbReference type="SUPFAM" id="SSF53474">
    <property type="entry name" value="alpha/beta-Hydrolases"/>
    <property type="match status" value="1"/>
</dbReference>
<evidence type="ECO:0000259" key="1">
    <source>
        <dbReference type="Pfam" id="PF00561"/>
    </source>
</evidence>
<dbReference type="InterPro" id="IPR029058">
    <property type="entry name" value="AB_hydrolase_fold"/>
</dbReference>
<dbReference type="AlphaFoldDB" id="A0A444RSU3"/>
<dbReference type="EMBL" id="RSDZ01000094">
    <property type="protein sequence ID" value="RXG44197.1"/>
    <property type="molecule type" value="Genomic_DNA"/>
</dbReference>
<dbReference type="InterPro" id="IPR000639">
    <property type="entry name" value="Epox_hydrolase-like"/>
</dbReference>
<gene>
    <name evidence="2" type="ORF">VDGE_07205</name>
</gene>
<comment type="caution">
    <text evidence="2">The sequence shown here is derived from an EMBL/GenBank/DDBJ whole genome shotgun (WGS) entry which is preliminary data.</text>
</comment>
<dbReference type="PRINTS" id="PR00111">
    <property type="entry name" value="ABHYDROLASE"/>
</dbReference>
<dbReference type="GO" id="GO:0047372">
    <property type="term" value="F:monoacylglycerol lipase activity"/>
    <property type="evidence" value="ECO:0007669"/>
    <property type="project" value="TreeGrafter"/>
</dbReference>
<dbReference type="InterPro" id="IPR050266">
    <property type="entry name" value="AB_hydrolase_sf"/>
</dbReference>
<dbReference type="Proteomes" id="UP000288725">
    <property type="component" value="Chromosome 5"/>
</dbReference>
<dbReference type="InterPro" id="IPR000073">
    <property type="entry name" value="AB_hydrolase_1"/>
</dbReference>
<accession>A0A444RSU3</accession>
<dbReference type="GO" id="GO:0016020">
    <property type="term" value="C:membrane"/>
    <property type="evidence" value="ECO:0007669"/>
    <property type="project" value="TreeGrafter"/>
</dbReference>
<dbReference type="Gene3D" id="3.40.50.1820">
    <property type="entry name" value="alpha/beta hydrolase"/>
    <property type="match status" value="1"/>
</dbReference>
<proteinExistence type="predicted"/>
<dbReference type="Pfam" id="PF00561">
    <property type="entry name" value="Abhydrolase_1"/>
    <property type="match status" value="1"/>
</dbReference>
<feature type="domain" description="AB hydrolase-1" evidence="1">
    <location>
        <begin position="112"/>
        <end position="221"/>
    </location>
</feature>